<comment type="similarity">
    <text evidence="2">Belongs to the glycosyl hydrolase 10 (cellulase F) family.</text>
</comment>
<comment type="caution">
    <text evidence="11">The sequence shown here is derived from an EMBL/GenBank/DDBJ whole genome shotgun (WGS) entry which is preliminary data.</text>
</comment>
<evidence type="ECO:0000256" key="1">
    <source>
        <dbReference type="ARBA" id="ARBA00000681"/>
    </source>
</evidence>
<reference evidence="11" key="1">
    <citation type="journal article" date="2015" name="Nature">
        <title>Complex archaea that bridge the gap between prokaryotes and eukaryotes.</title>
        <authorList>
            <person name="Spang A."/>
            <person name="Saw J.H."/>
            <person name="Jorgensen S.L."/>
            <person name="Zaremba-Niedzwiedzka K."/>
            <person name="Martijn J."/>
            <person name="Lind A.E."/>
            <person name="van Eijk R."/>
            <person name="Schleper C."/>
            <person name="Guy L."/>
            <person name="Ettema T.J."/>
        </authorList>
    </citation>
    <scope>NUCLEOTIDE SEQUENCE</scope>
</reference>
<dbReference type="GO" id="GO:0045493">
    <property type="term" value="P:xylan catabolic process"/>
    <property type="evidence" value="ECO:0007669"/>
    <property type="project" value="UniProtKB-KW"/>
</dbReference>
<accession>A0A0F9XPX7</accession>
<proteinExistence type="inferred from homology"/>
<evidence type="ECO:0000256" key="5">
    <source>
        <dbReference type="ARBA" id="ARBA00022729"/>
    </source>
</evidence>
<comment type="catalytic activity">
    <reaction evidence="1">
        <text>Endohydrolysis of (1-&gt;4)-beta-D-xylosidic linkages in xylans.</text>
        <dbReference type="EC" id="3.2.1.8"/>
    </reaction>
</comment>
<evidence type="ECO:0000259" key="10">
    <source>
        <dbReference type="PROSITE" id="PS51760"/>
    </source>
</evidence>
<evidence type="ECO:0000256" key="8">
    <source>
        <dbReference type="ARBA" id="ARBA00023295"/>
    </source>
</evidence>
<keyword evidence="4" id="KW-0858">Xylan degradation</keyword>
<dbReference type="EC" id="3.2.1.8" evidence="3"/>
<dbReference type="Pfam" id="PF00331">
    <property type="entry name" value="Glyco_hydro_10"/>
    <property type="match status" value="1"/>
</dbReference>
<dbReference type="PROSITE" id="PS51760">
    <property type="entry name" value="GH10_2"/>
    <property type="match status" value="1"/>
</dbReference>
<feature type="domain" description="GH10" evidence="10">
    <location>
        <begin position="56"/>
        <end position="386"/>
    </location>
</feature>
<keyword evidence="7" id="KW-0119">Carbohydrate metabolism</keyword>
<keyword evidence="8" id="KW-0326">Glycosidase</keyword>
<dbReference type="InterPro" id="IPR017853">
    <property type="entry name" value="GH"/>
</dbReference>
<evidence type="ECO:0000256" key="9">
    <source>
        <dbReference type="ARBA" id="ARBA00023326"/>
    </source>
</evidence>
<dbReference type="PANTHER" id="PTHR31490:SF88">
    <property type="entry name" value="BETA-XYLANASE"/>
    <property type="match status" value="1"/>
</dbReference>
<evidence type="ECO:0000256" key="6">
    <source>
        <dbReference type="ARBA" id="ARBA00022801"/>
    </source>
</evidence>
<protein>
    <recommendedName>
        <fullName evidence="3">endo-1,4-beta-xylanase</fullName>
        <ecNumber evidence="3">3.2.1.8</ecNumber>
    </recommendedName>
</protein>
<dbReference type="SUPFAM" id="SSF51445">
    <property type="entry name" value="(Trans)glycosidases"/>
    <property type="match status" value="1"/>
</dbReference>
<organism evidence="11">
    <name type="scientific">marine sediment metagenome</name>
    <dbReference type="NCBI Taxonomy" id="412755"/>
    <lineage>
        <taxon>unclassified sequences</taxon>
        <taxon>metagenomes</taxon>
        <taxon>ecological metagenomes</taxon>
    </lineage>
</organism>
<dbReference type="Gene3D" id="3.20.20.80">
    <property type="entry name" value="Glycosidases"/>
    <property type="match status" value="1"/>
</dbReference>
<keyword evidence="9" id="KW-0624">Polysaccharide degradation</keyword>
<dbReference type="PANTHER" id="PTHR31490">
    <property type="entry name" value="GLYCOSYL HYDROLASE"/>
    <property type="match status" value="1"/>
</dbReference>
<evidence type="ECO:0000256" key="3">
    <source>
        <dbReference type="ARBA" id="ARBA00012590"/>
    </source>
</evidence>
<dbReference type="InterPro" id="IPR006311">
    <property type="entry name" value="TAT_signal"/>
</dbReference>
<dbReference type="InterPro" id="IPR044846">
    <property type="entry name" value="GH10"/>
</dbReference>
<dbReference type="GO" id="GO:0031176">
    <property type="term" value="F:endo-1,4-beta-xylanase activity"/>
    <property type="evidence" value="ECO:0007669"/>
    <property type="project" value="UniProtKB-EC"/>
</dbReference>
<evidence type="ECO:0000256" key="4">
    <source>
        <dbReference type="ARBA" id="ARBA00022651"/>
    </source>
</evidence>
<dbReference type="PRINTS" id="PR00134">
    <property type="entry name" value="GLHYDRLASE10"/>
</dbReference>
<keyword evidence="6" id="KW-0378">Hydrolase</keyword>
<sequence length="390" mass="43365">MTILHRRRAAQSAFAVPQRDAANGSLSNLSNSAGTLTRRSLLAAGAGLALAPGTVAPARAERHGATRSGPVPLGCAIQAEYFDADPVYRNAAVDYFDLIMPMNELKFDQIRPTRDSWNFEPADRLVEFALSNGRSTRGTCHVWWNSTPDWVERIETAAEAEAALVEHIERVGDRYKGKLIGWDVVNEVISHNPISEGPLRRTAWLKKLGPRHIPIAFEATARADPGARLVINDYDLEFAGPRYNARREVMLTIVRQLQDRNVAVTGVGIQGHLYADRTIDKDALEMFHRTLDGLGVGLLVTELDVIDWESVPGAEPQDATAQRLVTDLLDGVFAYKAPESVIVWGVSDRYSWVTDVLPRPDGHPSRPLPLDRDMAPKRWMTLLRQRLRSI</sequence>
<gene>
    <name evidence="11" type="ORF">LCGC14_0187450</name>
</gene>
<dbReference type="PROSITE" id="PS51318">
    <property type="entry name" value="TAT"/>
    <property type="match status" value="1"/>
</dbReference>
<dbReference type="InterPro" id="IPR001000">
    <property type="entry name" value="GH10_dom"/>
</dbReference>
<name>A0A0F9XPX7_9ZZZZ</name>
<evidence type="ECO:0000313" key="11">
    <source>
        <dbReference type="EMBL" id="KKN94398.1"/>
    </source>
</evidence>
<dbReference type="AlphaFoldDB" id="A0A0F9XPX7"/>
<keyword evidence="5" id="KW-0732">Signal</keyword>
<dbReference type="SMART" id="SM00633">
    <property type="entry name" value="Glyco_10"/>
    <property type="match status" value="1"/>
</dbReference>
<dbReference type="EMBL" id="LAZR01000078">
    <property type="protein sequence ID" value="KKN94398.1"/>
    <property type="molecule type" value="Genomic_DNA"/>
</dbReference>
<evidence type="ECO:0000256" key="7">
    <source>
        <dbReference type="ARBA" id="ARBA00023277"/>
    </source>
</evidence>
<evidence type="ECO:0000256" key="2">
    <source>
        <dbReference type="ARBA" id="ARBA00007495"/>
    </source>
</evidence>